<keyword evidence="7" id="KW-0472">Membrane</keyword>
<organism evidence="11 12">
    <name type="scientific">Celeribacter baekdonensis</name>
    <dbReference type="NCBI Taxonomy" id="875171"/>
    <lineage>
        <taxon>Bacteria</taxon>
        <taxon>Pseudomonadati</taxon>
        <taxon>Pseudomonadota</taxon>
        <taxon>Alphaproteobacteria</taxon>
        <taxon>Rhodobacterales</taxon>
        <taxon>Roseobacteraceae</taxon>
        <taxon>Celeribacter</taxon>
    </lineage>
</organism>
<evidence type="ECO:0000256" key="2">
    <source>
        <dbReference type="ARBA" id="ARBA00022448"/>
    </source>
</evidence>
<evidence type="ECO:0000256" key="6">
    <source>
        <dbReference type="ARBA" id="ARBA00022989"/>
    </source>
</evidence>
<keyword evidence="4" id="KW-0997">Cell inner membrane</keyword>
<dbReference type="PANTHER" id="PTHR43357:SF3">
    <property type="entry name" value="FE(3+)-TRANSPORT SYSTEM PERMEASE PROTEIN FBPB 2"/>
    <property type="match status" value="1"/>
</dbReference>
<protein>
    <submittedName>
        <fullName evidence="11">Iron(III) transport system permease protein</fullName>
    </submittedName>
</protein>
<accession>A0A1G7IHV3</accession>
<dbReference type="EMBL" id="FNBL01000002">
    <property type="protein sequence ID" value="SDF11859.1"/>
    <property type="molecule type" value="Genomic_DNA"/>
</dbReference>
<dbReference type="SUPFAM" id="SSF161098">
    <property type="entry name" value="MetI-like"/>
    <property type="match status" value="2"/>
</dbReference>
<dbReference type="GO" id="GO:0005886">
    <property type="term" value="C:plasma membrane"/>
    <property type="evidence" value="ECO:0007669"/>
    <property type="project" value="UniProtKB-SubCell"/>
</dbReference>
<sequence>MVQHVPLCHRSVAVFGTCPNIGSFLDRETDFAYGSGMTNQMTQFPPQSLPCSEAQPEPRPEPRHGALTRVSKVSPWSVGAFVIAAVVLMPLMAVIWIAFHPSDNIWPHLLATTLPRYLATTAWLAFGVAALAGAVGTGAAWLVTMYRFPGSRALEWLLLLPLAIPAYVGAYALVDFFEYAGPVQTLMRQIFGWQSSRDYWVPEIRSLGSAIIVLAAALSPYVFLMARAAFREQSGSVYETARALGAGAFARFFRVGLPLARPAIAAGTAIVMMETVSDYGTVNYFSVQTLTTGIFSTWLEGGNAGGAAQIASVVLVVVFLLVGLEKTSRGRARFHSGARHPRPISQIQLVGWQGLLATLLCAVPFLIGFVLPVSVMGYHALGEPDQWLAPGLLIALKNTLVVAGSAAVLTVLAALFMVYGVRMTGRKLPRMILPLTTLGYAAPGAVLGIGILIPLAGLDNIVADAIEAMTGRDVGLLLTGSAFAIVLAYMVRFFAIAQGAADAAMGRVAPSLPMAARSLGQTLGGTLRRVYVPLIRSSVGTALLLVFVDCVKELPATLLLRPFNYNTLATRVFEKASLEHLEEASPAALLVISVSLLAVILMARSENAADLT</sequence>
<dbReference type="Proteomes" id="UP000182284">
    <property type="component" value="Unassembled WGS sequence"/>
</dbReference>
<proteinExistence type="inferred from homology"/>
<gene>
    <name evidence="11" type="ORF">SAMN04488117_102322</name>
</gene>
<evidence type="ECO:0000256" key="9">
    <source>
        <dbReference type="SAM" id="MobiDB-lite"/>
    </source>
</evidence>
<comment type="subcellular location">
    <subcellularLocation>
        <location evidence="1">Cell inner membrane</location>
        <topology evidence="1">Multi-pass membrane protein</topology>
    </subcellularLocation>
    <subcellularLocation>
        <location evidence="8">Cell membrane</location>
        <topology evidence="8">Multi-pass membrane protein</topology>
    </subcellularLocation>
</comment>
<name>A0A1G7IHV3_9RHOB</name>
<feature type="domain" description="ABC transmembrane type-1" evidence="10">
    <location>
        <begin position="396"/>
        <end position="602"/>
    </location>
</feature>
<evidence type="ECO:0000256" key="3">
    <source>
        <dbReference type="ARBA" id="ARBA00022475"/>
    </source>
</evidence>
<dbReference type="PROSITE" id="PS50928">
    <property type="entry name" value="ABC_TM1"/>
    <property type="match status" value="2"/>
</dbReference>
<keyword evidence="2 8" id="KW-0813">Transport</keyword>
<dbReference type="InterPro" id="IPR035906">
    <property type="entry name" value="MetI-like_sf"/>
</dbReference>
<dbReference type="GO" id="GO:0055085">
    <property type="term" value="P:transmembrane transport"/>
    <property type="evidence" value="ECO:0007669"/>
    <property type="project" value="InterPro"/>
</dbReference>
<evidence type="ECO:0000256" key="8">
    <source>
        <dbReference type="RuleBase" id="RU363032"/>
    </source>
</evidence>
<dbReference type="AlphaFoldDB" id="A0A1G7IHV3"/>
<evidence type="ECO:0000256" key="1">
    <source>
        <dbReference type="ARBA" id="ARBA00004429"/>
    </source>
</evidence>
<dbReference type="FunFam" id="1.10.3720.10:FF:000088">
    <property type="entry name" value="Iron(III) ABC transporter, permease protein"/>
    <property type="match status" value="1"/>
</dbReference>
<dbReference type="CDD" id="cd06261">
    <property type="entry name" value="TM_PBP2"/>
    <property type="match status" value="2"/>
</dbReference>
<reference evidence="11 12" key="1">
    <citation type="submission" date="2016-10" db="EMBL/GenBank/DDBJ databases">
        <authorList>
            <person name="de Groot N.N."/>
        </authorList>
    </citation>
    <scope>NUCLEOTIDE SEQUENCE [LARGE SCALE GENOMIC DNA]</scope>
    <source>
        <strain evidence="11 12">DSM 27375</strain>
    </source>
</reference>
<dbReference type="PANTHER" id="PTHR43357">
    <property type="entry name" value="INNER MEMBRANE ABC TRANSPORTER PERMEASE PROTEIN YDCV"/>
    <property type="match status" value="1"/>
</dbReference>
<dbReference type="InterPro" id="IPR000515">
    <property type="entry name" value="MetI-like"/>
</dbReference>
<evidence type="ECO:0000256" key="7">
    <source>
        <dbReference type="ARBA" id="ARBA00023136"/>
    </source>
</evidence>
<evidence type="ECO:0000259" key="10">
    <source>
        <dbReference type="PROSITE" id="PS50928"/>
    </source>
</evidence>
<evidence type="ECO:0000256" key="5">
    <source>
        <dbReference type="ARBA" id="ARBA00022692"/>
    </source>
</evidence>
<feature type="region of interest" description="Disordered" evidence="9">
    <location>
        <begin position="44"/>
        <end position="64"/>
    </location>
</feature>
<evidence type="ECO:0000313" key="11">
    <source>
        <dbReference type="EMBL" id="SDF11859.1"/>
    </source>
</evidence>
<keyword evidence="6" id="KW-1133">Transmembrane helix</keyword>
<evidence type="ECO:0000256" key="4">
    <source>
        <dbReference type="ARBA" id="ARBA00022519"/>
    </source>
</evidence>
<evidence type="ECO:0000313" key="12">
    <source>
        <dbReference type="Proteomes" id="UP000182284"/>
    </source>
</evidence>
<comment type="similarity">
    <text evidence="8">Belongs to the binding-protein-dependent transport system permease family.</text>
</comment>
<dbReference type="Pfam" id="PF00528">
    <property type="entry name" value="BPD_transp_1"/>
    <property type="match status" value="1"/>
</dbReference>
<feature type="domain" description="ABC transmembrane type-1" evidence="10">
    <location>
        <begin position="118"/>
        <end position="326"/>
    </location>
</feature>
<keyword evidence="3" id="KW-1003">Cell membrane</keyword>
<dbReference type="Gene3D" id="1.10.3720.10">
    <property type="entry name" value="MetI-like"/>
    <property type="match status" value="2"/>
</dbReference>
<keyword evidence="5" id="KW-0812">Transmembrane</keyword>